<gene>
    <name evidence="6" type="ORF">CKF48_23025</name>
</gene>
<dbReference type="GO" id="GO:0016020">
    <property type="term" value="C:membrane"/>
    <property type="evidence" value="ECO:0007669"/>
    <property type="project" value="UniProtKB-SubCell"/>
</dbReference>
<comment type="subcellular location">
    <subcellularLocation>
        <location evidence="1">Membrane</location>
        <topology evidence="1">Multi-pass membrane protein</topology>
    </subcellularLocation>
</comment>
<dbReference type="AlphaFoldDB" id="A0A248TPK6"/>
<dbReference type="RefSeq" id="WP_095373726.1">
    <property type="nucleotide sequence ID" value="NZ_CP022984.1"/>
</dbReference>
<feature type="domain" description="FtsK" evidence="5">
    <location>
        <begin position="130"/>
        <end position="314"/>
    </location>
</feature>
<sequence>MFKEYLMKKKAKSKLNKCFRQGNICLKYKKEERTYRLFPKILNVRFDKDCTVYRFVLLTGIHPDTVYKNTFVFHQVFNPHIHLENESDDKTFTLKVYDKGLPSYTSFNFPAFKEIMKKYEIPILMGVDQSNQIRAFDLKKFHHVQITGVTNTGKSVYLKTILTSLILYFSSEDIHFYLGDMKRTELTLFKNIKHTKQTATNLEDLLIMLLFLKQEVEKRYELMEAHEVSHIDEVTNLTKITFPIIICMIDEFGLCAQNKEILKVVQDLTSIARAANVYVFLSLQRADSTVVSGIAKNNLGVKISFKQSNQINAKVAGVPGVEQLKLSEKGRAIMDIGSEIKKIQTPLIRTEEVKELISPFRQKEAKKENNAVVQQEEKIFGIVSEDE</sequence>
<keyword evidence="7" id="KW-1185">Reference proteome</keyword>
<evidence type="ECO:0000256" key="2">
    <source>
        <dbReference type="ARBA" id="ARBA00022741"/>
    </source>
</evidence>
<dbReference type="PANTHER" id="PTHR22683:SF41">
    <property type="entry name" value="DNA TRANSLOCASE FTSK"/>
    <property type="match status" value="1"/>
</dbReference>
<dbReference type="SUPFAM" id="SSF52540">
    <property type="entry name" value="P-loop containing nucleoside triphosphate hydrolases"/>
    <property type="match status" value="1"/>
</dbReference>
<dbReference type="Gene3D" id="3.40.50.300">
    <property type="entry name" value="P-loop containing nucleotide triphosphate hydrolases"/>
    <property type="match status" value="1"/>
</dbReference>
<feature type="binding site" evidence="4">
    <location>
        <begin position="148"/>
        <end position="155"/>
    </location>
    <ligand>
        <name>ATP</name>
        <dbReference type="ChEBI" id="CHEBI:30616"/>
    </ligand>
</feature>
<evidence type="ECO:0000256" key="3">
    <source>
        <dbReference type="ARBA" id="ARBA00022840"/>
    </source>
</evidence>
<organism evidence="6 7">
    <name type="scientific">Cytobacillus kochii</name>
    <dbReference type="NCBI Taxonomy" id="859143"/>
    <lineage>
        <taxon>Bacteria</taxon>
        <taxon>Bacillati</taxon>
        <taxon>Bacillota</taxon>
        <taxon>Bacilli</taxon>
        <taxon>Bacillales</taxon>
        <taxon>Bacillaceae</taxon>
        <taxon>Cytobacillus</taxon>
    </lineage>
</organism>
<dbReference type="KEGG" id="bko:CKF48_23025"/>
<dbReference type="GO" id="GO:0003677">
    <property type="term" value="F:DNA binding"/>
    <property type="evidence" value="ECO:0007669"/>
    <property type="project" value="InterPro"/>
</dbReference>
<accession>A0A248TPK6</accession>
<dbReference type="PANTHER" id="PTHR22683">
    <property type="entry name" value="SPORULATION PROTEIN RELATED"/>
    <property type="match status" value="1"/>
</dbReference>
<dbReference type="OrthoDB" id="9807790at2"/>
<name>A0A248TPK6_9BACI</name>
<dbReference type="InterPro" id="IPR050206">
    <property type="entry name" value="FtsK/SpoIIIE/SftA"/>
</dbReference>
<keyword evidence="2 4" id="KW-0547">Nucleotide-binding</keyword>
<evidence type="ECO:0000259" key="5">
    <source>
        <dbReference type="PROSITE" id="PS50901"/>
    </source>
</evidence>
<dbReference type="Pfam" id="PF01580">
    <property type="entry name" value="FtsK_SpoIIIE"/>
    <property type="match status" value="1"/>
</dbReference>
<evidence type="ECO:0000313" key="7">
    <source>
        <dbReference type="Proteomes" id="UP000215137"/>
    </source>
</evidence>
<dbReference type="Proteomes" id="UP000215137">
    <property type="component" value="Plasmid pBkBDGP4A"/>
</dbReference>
<dbReference type="GO" id="GO:0005524">
    <property type="term" value="F:ATP binding"/>
    <property type="evidence" value="ECO:0007669"/>
    <property type="project" value="UniProtKB-UniRule"/>
</dbReference>
<keyword evidence="3 4" id="KW-0067">ATP-binding</keyword>
<reference evidence="6 7" key="1">
    <citation type="submission" date="2017-08" db="EMBL/GenBank/DDBJ databases">
        <title>Complete Genome Sequence of Bacillus kochii Oregon-R-modENCODE STRAIN BDGP4, isolated from Drosophila melanogaster gut.</title>
        <authorList>
            <person name="Wan K.H."/>
            <person name="Yu C."/>
            <person name="Park S."/>
            <person name="Hammonds A.S."/>
            <person name="Booth B.W."/>
            <person name="Celniker S.E."/>
        </authorList>
    </citation>
    <scope>NUCLEOTIDE SEQUENCE [LARGE SCALE GENOMIC DNA]</scope>
    <source>
        <strain evidence="6 7">BDGP4</strain>
        <plasmid evidence="7">pbkbdgp4a</plasmid>
    </source>
</reference>
<evidence type="ECO:0000256" key="4">
    <source>
        <dbReference type="PROSITE-ProRule" id="PRU00289"/>
    </source>
</evidence>
<dbReference type="InterPro" id="IPR002543">
    <property type="entry name" value="FtsK_dom"/>
</dbReference>
<evidence type="ECO:0000313" key="6">
    <source>
        <dbReference type="EMBL" id="ASV70164.1"/>
    </source>
</evidence>
<geneLocation type="plasmid" evidence="7">
    <name>pbkbdgp4a</name>
</geneLocation>
<dbReference type="PROSITE" id="PS50901">
    <property type="entry name" value="FTSK"/>
    <property type="match status" value="1"/>
</dbReference>
<evidence type="ECO:0000256" key="1">
    <source>
        <dbReference type="ARBA" id="ARBA00004141"/>
    </source>
</evidence>
<keyword evidence="6" id="KW-0614">Plasmid</keyword>
<proteinExistence type="predicted"/>
<protein>
    <recommendedName>
        <fullName evidence="5">FtsK domain-containing protein</fullName>
    </recommendedName>
</protein>
<dbReference type="EMBL" id="CP022984">
    <property type="protein sequence ID" value="ASV70164.1"/>
    <property type="molecule type" value="Genomic_DNA"/>
</dbReference>
<dbReference type="InterPro" id="IPR027417">
    <property type="entry name" value="P-loop_NTPase"/>
</dbReference>